<dbReference type="OrthoDB" id="4388755at2759"/>
<dbReference type="InParanoid" id="A0A136IVU4"/>
<evidence type="ECO:0000313" key="3">
    <source>
        <dbReference type="EMBL" id="KXJ88995.1"/>
    </source>
</evidence>
<feature type="signal peptide" evidence="1">
    <location>
        <begin position="1"/>
        <end position="25"/>
    </location>
</feature>
<dbReference type="PROSITE" id="PS51820">
    <property type="entry name" value="PA14"/>
    <property type="match status" value="1"/>
</dbReference>
<accession>A0A136IVU4</accession>
<name>A0A136IVU4_9PEZI</name>
<dbReference type="AlphaFoldDB" id="A0A136IVU4"/>
<dbReference type="SUPFAM" id="SSF56988">
    <property type="entry name" value="Anthrax protective antigen"/>
    <property type="match status" value="1"/>
</dbReference>
<dbReference type="Gene3D" id="2.60.120.1560">
    <property type="match status" value="1"/>
</dbReference>
<gene>
    <name evidence="3" type="ORF">Micbo1qcDRAFT_213270</name>
</gene>
<feature type="domain" description="PA14" evidence="2">
    <location>
        <begin position="312"/>
        <end position="470"/>
    </location>
</feature>
<keyword evidence="1" id="KW-0732">Signal</keyword>
<dbReference type="InterPro" id="IPR037524">
    <property type="entry name" value="PA14/GLEYA"/>
</dbReference>
<dbReference type="EMBL" id="KQ964256">
    <property type="protein sequence ID" value="KXJ88995.1"/>
    <property type="molecule type" value="Genomic_DNA"/>
</dbReference>
<dbReference type="Pfam" id="PF10528">
    <property type="entry name" value="GLEYA"/>
    <property type="match status" value="1"/>
</dbReference>
<evidence type="ECO:0000259" key="2">
    <source>
        <dbReference type="PROSITE" id="PS51820"/>
    </source>
</evidence>
<sequence length="482" mass="49447">MRASTFLAAVLPVGISALPAPPAAALEERQLINNILCTPYSLIVNNLLVDPALIPFCGRYVKVPTTTVTRAAAAPLTITSAVTVTGPGAVTVISTNTITVPAVPATVTSTITSTLTTFSGTTQATCLTSAYAAPVRANAKRAEELERRQLLGGILGNIVGPAPTQTPAPSTNVVLSAAPGPIAGVSIGISGPSPVAIPGVSGSSNVPRPTYIPLSIPDVTVSIICGCAAPTSTITAGGAAANTVTALATTTVNPRAGTVTSVRTVTYTPPAGNPLTVTSTVTTTVAALATAIVPNGNGLPYKKFASNFNAYLKDSGFNANYFKGRSVDWTGTTKTLNYATPFWPSMEVDETLQLDQASAWDASQAALLFQGFFFAPQTGTYTFTVPSSGNDNFAELWVGSPALSWNDQNAAFKAIRGAESSSPDGVFSVTMNKGDATPFSYLWANGGGAGRSAFSILLPDGSQPTDISNLFVQPCNNQVFQG</sequence>
<proteinExistence type="predicted"/>
<evidence type="ECO:0000313" key="4">
    <source>
        <dbReference type="Proteomes" id="UP000070501"/>
    </source>
</evidence>
<organism evidence="3 4">
    <name type="scientific">Microdochium bolleyi</name>
    <dbReference type="NCBI Taxonomy" id="196109"/>
    <lineage>
        <taxon>Eukaryota</taxon>
        <taxon>Fungi</taxon>
        <taxon>Dikarya</taxon>
        <taxon>Ascomycota</taxon>
        <taxon>Pezizomycotina</taxon>
        <taxon>Sordariomycetes</taxon>
        <taxon>Xylariomycetidae</taxon>
        <taxon>Xylariales</taxon>
        <taxon>Microdochiaceae</taxon>
        <taxon>Microdochium</taxon>
    </lineage>
</organism>
<keyword evidence="4" id="KW-1185">Reference proteome</keyword>
<dbReference type="Proteomes" id="UP000070501">
    <property type="component" value="Unassembled WGS sequence"/>
</dbReference>
<dbReference type="InterPro" id="IPR018871">
    <property type="entry name" value="GLEYA_adhesin_domain"/>
</dbReference>
<protein>
    <recommendedName>
        <fullName evidence="2">PA14 domain-containing protein</fullName>
    </recommendedName>
</protein>
<reference evidence="4" key="1">
    <citation type="submission" date="2016-02" db="EMBL/GenBank/DDBJ databases">
        <title>Draft genome sequence of Microdochium bolleyi, a fungal endophyte of beachgrass.</title>
        <authorList>
            <consortium name="DOE Joint Genome Institute"/>
            <person name="David A.S."/>
            <person name="May G."/>
            <person name="Haridas S."/>
            <person name="Lim J."/>
            <person name="Wang M."/>
            <person name="Labutti K."/>
            <person name="Lipzen A."/>
            <person name="Barry K."/>
            <person name="Grigoriev I.V."/>
        </authorList>
    </citation>
    <scope>NUCLEOTIDE SEQUENCE [LARGE SCALE GENOMIC DNA]</scope>
    <source>
        <strain evidence="4">J235TASD1</strain>
    </source>
</reference>
<evidence type="ECO:0000256" key="1">
    <source>
        <dbReference type="SAM" id="SignalP"/>
    </source>
</evidence>
<feature type="chain" id="PRO_5007293182" description="PA14 domain-containing protein" evidence="1">
    <location>
        <begin position="26"/>
        <end position="482"/>
    </location>
</feature>